<accession>A0A2U1MIL4</accession>
<sequence>MVRLVDTCFTNAGMHSPYQVVVVAAIGGVRLSEPVRDDHPVLVQIKRRDALTQRLRNLSWSTRGPQFDWPKARGNRHELVYEVNKNIRGALYSTILEITEFANSVIISKESIHPKSNEYLYGQSYAVQKLQASKLHINTYVTAASVVTDYVVPPPDTEDWVVLGTAMGQAVNQSRSVFWDHLSIWNKCLSLPDDQVARPKLMPPPQLPVQS</sequence>
<protein>
    <submittedName>
        <fullName evidence="1">Glycerophosphoryl diester phosphodiesterase</fullName>
    </submittedName>
</protein>
<evidence type="ECO:0000313" key="1">
    <source>
        <dbReference type="EMBL" id="PWA61115.1"/>
    </source>
</evidence>
<dbReference type="EMBL" id="PKPP01005180">
    <property type="protein sequence ID" value="PWA61115.1"/>
    <property type="molecule type" value="Genomic_DNA"/>
</dbReference>
<organism evidence="1 2">
    <name type="scientific">Artemisia annua</name>
    <name type="common">Sweet wormwood</name>
    <dbReference type="NCBI Taxonomy" id="35608"/>
    <lineage>
        <taxon>Eukaryota</taxon>
        <taxon>Viridiplantae</taxon>
        <taxon>Streptophyta</taxon>
        <taxon>Embryophyta</taxon>
        <taxon>Tracheophyta</taxon>
        <taxon>Spermatophyta</taxon>
        <taxon>Magnoliopsida</taxon>
        <taxon>eudicotyledons</taxon>
        <taxon>Gunneridae</taxon>
        <taxon>Pentapetalae</taxon>
        <taxon>asterids</taxon>
        <taxon>campanulids</taxon>
        <taxon>Asterales</taxon>
        <taxon>Asteraceae</taxon>
        <taxon>Asteroideae</taxon>
        <taxon>Anthemideae</taxon>
        <taxon>Artemisiinae</taxon>
        <taxon>Artemisia</taxon>
    </lineage>
</organism>
<proteinExistence type="predicted"/>
<gene>
    <name evidence="1" type="ORF">CTI12_AA375970</name>
</gene>
<comment type="caution">
    <text evidence="1">The sequence shown here is derived from an EMBL/GenBank/DDBJ whole genome shotgun (WGS) entry which is preliminary data.</text>
</comment>
<evidence type="ECO:0000313" key="2">
    <source>
        <dbReference type="Proteomes" id="UP000245207"/>
    </source>
</evidence>
<name>A0A2U1MIL4_ARTAN</name>
<dbReference type="AlphaFoldDB" id="A0A2U1MIL4"/>
<keyword evidence="2" id="KW-1185">Reference proteome</keyword>
<reference evidence="1 2" key="1">
    <citation type="journal article" date="2018" name="Mol. Plant">
        <title>The genome of Artemisia annua provides insight into the evolution of Asteraceae family and artemisinin biosynthesis.</title>
        <authorList>
            <person name="Shen Q."/>
            <person name="Zhang L."/>
            <person name="Liao Z."/>
            <person name="Wang S."/>
            <person name="Yan T."/>
            <person name="Shi P."/>
            <person name="Liu M."/>
            <person name="Fu X."/>
            <person name="Pan Q."/>
            <person name="Wang Y."/>
            <person name="Lv Z."/>
            <person name="Lu X."/>
            <person name="Zhang F."/>
            <person name="Jiang W."/>
            <person name="Ma Y."/>
            <person name="Chen M."/>
            <person name="Hao X."/>
            <person name="Li L."/>
            <person name="Tang Y."/>
            <person name="Lv G."/>
            <person name="Zhou Y."/>
            <person name="Sun X."/>
            <person name="Brodelius P.E."/>
            <person name="Rose J.K.C."/>
            <person name="Tang K."/>
        </authorList>
    </citation>
    <scope>NUCLEOTIDE SEQUENCE [LARGE SCALE GENOMIC DNA]</scope>
    <source>
        <strain evidence="2">cv. Huhao1</strain>
        <tissue evidence="1">Leaf</tissue>
    </source>
</reference>
<dbReference type="STRING" id="35608.A0A2U1MIL4"/>
<dbReference type="Proteomes" id="UP000245207">
    <property type="component" value="Unassembled WGS sequence"/>
</dbReference>